<evidence type="ECO:0000256" key="1">
    <source>
        <dbReference type="SAM" id="MobiDB-lite"/>
    </source>
</evidence>
<proteinExistence type="predicted"/>
<dbReference type="Proteomes" id="UP000316079">
    <property type="component" value="Unassembled WGS sequence"/>
</dbReference>
<dbReference type="AlphaFoldDB" id="A0A553QW49"/>
<evidence type="ECO:0000313" key="2">
    <source>
        <dbReference type="EMBL" id="TRY94195.1"/>
    </source>
</evidence>
<evidence type="ECO:0000313" key="3">
    <source>
        <dbReference type="Proteomes" id="UP000316079"/>
    </source>
</evidence>
<protein>
    <submittedName>
        <fullName evidence="2">Uncharacterized protein</fullName>
    </submittedName>
</protein>
<sequence>MPARRRRRRTYLIGPRGLAFSNPPRIAFTADLRAPAVDGGFEDGVSSIAQPDVFSEAHEENTSCTNGGEDPQTELAPDSPLNSDVPHREGRQRP</sequence>
<accession>A0A553QW49</accession>
<feature type="region of interest" description="Disordered" evidence="1">
    <location>
        <begin position="56"/>
        <end position="94"/>
    </location>
</feature>
<keyword evidence="3" id="KW-1185">Reference proteome</keyword>
<feature type="compositionally biased region" description="Basic and acidic residues" evidence="1">
    <location>
        <begin position="85"/>
        <end position="94"/>
    </location>
</feature>
<reference evidence="2 3" key="1">
    <citation type="journal article" date="2019" name="Sci. Data">
        <title>Hybrid genome assembly and annotation of Danionella translucida.</title>
        <authorList>
            <person name="Kadobianskyi M."/>
            <person name="Schulze L."/>
            <person name="Schuelke M."/>
            <person name="Judkewitz B."/>
        </authorList>
    </citation>
    <scope>NUCLEOTIDE SEQUENCE [LARGE SCALE GENOMIC DNA]</scope>
    <source>
        <strain evidence="2 3">Bolton</strain>
    </source>
</reference>
<dbReference type="EMBL" id="SRMA01025469">
    <property type="protein sequence ID" value="TRY94195.1"/>
    <property type="molecule type" value="Genomic_DNA"/>
</dbReference>
<comment type="caution">
    <text evidence="2">The sequence shown here is derived from an EMBL/GenBank/DDBJ whole genome shotgun (WGS) entry which is preliminary data.</text>
</comment>
<gene>
    <name evidence="2" type="ORF">DNTS_027585</name>
</gene>
<organism evidence="2 3">
    <name type="scientific">Danionella cerebrum</name>
    <dbReference type="NCBI Taxonomy" id="2873325"/>
    <lineage>
        <taxon>Eukaryota</taxon>
        <taxon>Metazoa</taxon>
        <taxon>Chordata</taxon>
        <taxon>Craniata</taxon>
        <taxon>Vertebrata</taxon>
        <taxon>Euteleostomi</taxon>
        <taxon>Actinopterygii</taxon>
        <taxon>Neopterygii</taxon>
        <taxon>Teleostei</taxon>
        <taxon>Ostariophysi</taxon>
        <taxon>Cypriniformes</taxon>
        <taxon>Danionidae</taxon>
        <taxon>Danioninae</taxon>
        <taxon>Danionella</taxon>
    </lineage>
</organism>
<name>A0A553QW49_9TELE</name>